<evidence type="ECO:0000256" key="3">
    <source>
        <dbReference type="ARBA" id="ARBA00013014"/>
    </source>
</evidence>
<comment type="catalytic activity">
    <reaction evidence="8 9">
        <text>(R)-pantoate + NADP(+) = 2-dehydropantoate + NADPH + H(+)</text>
        <dbReference type="Rhea" id="RHEA:16233"/>
        <dbReference type="ChEBI" id="CHEBI:11561"/>
        <dbReference type="ChEBI" id="CHEBI:15378"/>
        <dbReference type="ChEBI" id="CHEBI:15980"/>
        <dbReference type="ChEBI" id="CHEBI:57783"/>
        <dbReference type="ChEBI" id="CHEBI:58349"/>
        <dbReference type="EC" id="1.1.1.169"/>
    </reaction>
</comment>
<comment type="caution">
    <text evidence="12">The sequence shown here is derived from an EMBL/GenBank/DDBJ whole genome shotgun (WGS) entry which is preliminary data.</text>
</comment>
<dbReference type="InterPro" id="IPR008927">
    <property type="entry name" value="6-PGluconate_DH-like_C_sf"/>
</dbReference>
<comment type="similarity">
    <text evidence="2 9">Belongs to the ketopantoate reductase family.</text>
</comment>
<organism evidence="12 13">
    <name type="scientific">Fraserbacteria sp. (strain RBG_16_55_9)</name>
    <dbReference type="NCBI Taxonomy" id="1817864"/>
    <lineage>
        <taxon>Bacteria</taxon>
        <taxon>Candidatus Fraseribacteriota</taxon>
    </lineage>
</organism>
<dbReference type="NCBIfam" id="TIGR00745">
    <property type="entry name" value="apbA_panE"/>
    <property type="match status" value="1"/>
</dbReference>
<dbReference type="EMBL" id="MFGX01000125">
    <property type="protein sequence ID" value="OGF52867.1"/>
    <property type="molecule type" value="Genomic_DNA"/>
</dbReference>
<dbReference type="AlphaFoldDB" id="A0A1F5UNY6"/>
<comment type="pathway">
    <text evidence="1 9">Cofactor biosynthesis; (R)-pantothenate biosynthesis; (R)-pantoate from 3-methyl-2-oxobutanoate: step 2/2.</text>
</comment>
<evidence type="ECO:0000256" key="4">
    <source>
        <dbReference type="ARBA" id="ARBA00019465"/>
    </source>
</evidence>
<dbReference type="SUPFAM" id="SSF51735">
    <property type="entry name" value="NAD(P)-binding Rossmann-fold domains"/>
    <property type="match status" value="1"/>
</dbReference>
<reference evidence="12 13" key="1">
    <citation type="journal article" date="2016" name="Nat. Commun.">
        <title>Thousands of microbial genomes shed light on interconnected biogeochemical processes in an aquifer system.</title>
        <authorList>
            <person name="Anantharaman K."/>
            <person name="Brown C.T."/>
            <person name="Hug L.A."/>
            <person name="Sharon I."/>
            <person name="Castelle C.J."/>
            <person name="Probst A.J."/>
            <person name="Thomas B.C."/>
            <person name="Singh A."/>
            <person name="Wilkins M.J."/>
            <person name="Karaoz U."/>
            <person name="Brodie E.L."/>
            <person name="Williams K.H."/>
            <person name="Hubbard S.S."/>
            <person name="Banfield J.F."/>
        </authorList>
    </citation>
    <scope>NUCLEOTIDE SEQUENCE [LARGE SCALE GENOMIC DNA]</scope>
    <source>
        <strain evidence="13">RBG_16_55_9</strain>
    </source>
</reference>
<dbReference type="GO" id="GO:0005737">
    <property type="term" value="C:cytoplasm"/>
    <property type="evidence" value="ECO:0007669"/>
    <property type="project" value="TreeGrafter"/>
</dbReference>
<dbReference type="InterPro" id="IPR036291">
    <property type="entry name" value="NAD(P)-bd_dom_sf"/>
</dbReference>
<evidence type="ECO:0000313" key="12">
    <source>
        <dbReference type="EMBL" id="OGF52867.1"/>
    </source>
</evidence>
<keyword evidence="5 9" id="KW-0521">NADP</keyword>
<dbReference type="InterPro" id="IPR013328">
    <property type="entry name" value="6PGD_dom2"/>
</dbReference>
<sequence length="309" mass="33636">MRIAIIGSGALGSLFGGLLARSGQQVWLYNCSLVEHVDAIRARGLTLQVEGARQTISVPAVSDVREIRGAIDLLGIFVKAYDTEQAIQDALPLVGSGSWVLSLQNGVGQEEILARYLPKGQILRGVTAQGATLVEAGIIHWAGRGPTRLGYLSPMGSSTHQKIGEIVEVFNQAGIETYYEPEIHHWVWEKLLINAAINPLTTLFDIRNGILMEDPALRAITEDVVRETLPVVAAHGVLLSTEEALQRVEGICQATAQNLSSMLQDRHRSKRTEIEYINGAIAREGQRLGVPTPLNRFLTQLVRKTLPGG</sequence>
<proteinExistence type="inferred from homology"/>
<evidence type="ECO:0000256" key="1">
    <source>
        <dbReference type="ARBA" id="ARBA00004994"/>
    </source>
</evidence>
<dbReference type="InterPro" id="IPR013752">
    <property type="entry name" value="KPA_reductase"/>
</dbReference>
<dbReference type="Pfam" id="PF02558">
    <property type="entry name" value="ApbA"/>
    <property type="match status" value="1"/>
</dbReference>
<name>A0A1F5UNY6_FRAXR</name>
<evidence type="ECO:0000259" key="11">
    <source>
        <dbReference type="Pfam" id="PF08546"/>
    </source>
</evidence>
<keyword evidence="6 9" id="KW-0560">Oxidoreductase</keyword>
<dbReference type="InterPro" id="IPR013332">
    <property type="entry name" value="KPR_N"/>
</dbReference>
<evidence type="ECO:0000256" key="8">
    <source>
        <dbReference type="ARBA" id="ARBA00048793"/>
    </source>
</evidence>
<dbReference type="GO" id="GO:0008677">
    <property type="term" value="F:2-dehydropantoate 2-reductase activity"/>
    <property type="evidence" value="ECO:0007669"/>
    <property type="project" value="UniProtKB-EC"/>
</dbReference>
<gene>
    <name evidence="12" type="ORF">A2Z21_04185</name>
</gene>
<evidence type="ECO:0000256" key="2">
    <source>
        <dbReference type="ARBA" id="ARBA00007870"/>
    </source>
</evidence>
<evidence type="ECO:0000256" key="7">
    <source>
        <dbReference type="ARBA" id="ARBA00032024"/>
    </source>
</evidence>
<evidence type="ECO:0000256" key="6">
    <source>
        <dbReference type="ARBA" id="ARBA00023002"/>
    </source>
</evidence>
<dbReference type="EC" id="1.1.1.169" evidence="3 9"/>
<protein>
    <recommendedName>
        <fullName evidence="4 9">2-dehydropantoate 2-reductase</fullName>
        <ecNumber evidence="3 9">1.1.1.169</ecNumber>
    </recommendedName>
    <alternativeName>
        <fullName evidence="7 9">Ketopantoate reductase</fullName>
    </alternativeName>
</protein>
<evidence type="ECO:0000259" key="10">
    <source>
        <dbReference type="Pfam" id="PF02558"/>
    </source>
</evidence>
<dbReference type="GO" id="GO:0015940">
    <property type="term" value="P:pantothenate biosynthetic process"/>
    <property type="evidence" value="ECO:0007669"/>
    <property type="project" value="UniProtKB-UniPathway"/>
</dbReference>
<dbReference type="InterPro" id="IPR050838">
    <property type="entry name" value="Ketopantoate_reductase"/>
</dbReference>
<dbReference type="STRING" id="1817864.A2Z21_04185"/>
<dbReference type="InterPro" id="IPR003710">
    <property type="entry name" value="ApbA"/>
</dbReference>
<feature type="domain" description="Ketopantoate reductase C-terminal" evidence="11">
    <location>
        <begin position="183"/>
        <end position="304"/>
    </location>
</feature>
<dbReference type="UniPathway" id="UPA00028">
    <property type="reaction ID" value="UER00004"/>
</dbReference>
<dbReference type="Gene3D" id="3.40.50.720">
    <property type="entry name" value="NAD(P)-binding Rossmann-like Domain"/>
    <property type="match status" value="1"/>
</dbReference>
<dbReference type="Gene3D" id="1.10.1040.10">
    <property type="entry name" value="N-(1-d-carboxylethyl)-l-norvaline Dehydrogenase, domain 2"/>
    <property type="match status" value="1"/>
</dbReference>
<dbReference type="GO" id="GO:0050661">
    <property type="term" value="F:NADP binding"/>
    <property type="evidence" value="ECO:0007669"/>
    <property type="project" value="TreeGrafter"/>
</dbReference>
<dbReference type="PANTHER" id="PTHR43765:SF2">
    <property type="entry name" value="2-DEHYDROPANTOATE 2-REDUCTASE"/>
    <property type="match status" value="1"/>
</dbReference>
<feature type="domain" description="Ketopantoate reductase N-terminal" evidence="10">
    <location>
        <begin position="3"/>
        <end position="153"/>
    </location>
</feature>
<evidence type="ECO:0000313" key="13">
    <source>
        <dbReference type="Proteomes" id="UP000179157"/>
    </source>
</evidence>
<evidence type="ECO:0000256" key="5">
    <source>
        <dbReference type="ARBA" id="ARBA00022857"/>
    </source>
</evidence>
<dbReference type="Proteomes" id="UP000179157">
    <property type="component" value="Unassembled WGS sequence"/>
</dbReference>
<dbReference type="FunFam" id="1.10.1040.10:FF:000017">
    <property type="entry name" value="2-dehydropantoate 2-reductase"/>
    <property type="match status" value="1"/>
</dbReference>
<dbReference type="Pfam" id="PF08546">
    <property type="entry name" value="ApbA_C"/>
    <property type="match status" value="1"/>
</dbReference>
<evidence type="ECO:0000256" key="9">
    <source>
        <dbReference type="RuleBase" id="RU362068"/>
    </source>
</evidence>
<comment type="function">
    <text evidence="9">Catalyzes the NADPH-dependent reduction of ketopantoate into pantoic acid.</text>
</comment>
<dbReference type="SUPFAM" id="SSF48179">
    <property type="entry name" value="6-phosphogluconate dehydrogenase C-terminal domain-like"/>
    <property type="match status" value="1"/>
</dbReference>
<keyword evidence="9" id="KW-0566">Pantothenate biosynthesis</keyword>
<dbReference type="PANTHER" id="PTHR43765">
    <property type="entry name" value="2-DEHYDROPANTOATE 2-REDUCTASE-RELATED"/>
    <property type="match status" value="1"/>
</dbReference>
<accession>A0A1F5UNY6</accession>